<dbReference type="CDD" id="cd17324">
    <property type="entry name" value="MFS_NepI_like"/>
    <property type="match status" value="1"/>
</dbReference>
<dbReference type="eggNOG" id="COG2814">
    <property type="taxonomic scope" value="Bacteria"/>
</dbReference>
<dbReference type="PATRIC" id="fig|176280.10.peg.2204"/>
<dbReference type="InterPro" id="IPR036259">
    <property type="entry name" value="MFS_trans_sf"/>
</dbReference>
<dbReference type="Pfam" id="PF07690">
    <property type="entry name" value="MFS_1"/>
    <property type="match status" value="1"/>
</dbReference>
<keyword evidence="4 7" id="KW-0812">Transmembrane</keyword>
<dbReference type="Proteomes" id="UP000001411">
    <property type="component" value="Chromosome"/>
</dbReference>
<feature type="transmembrane region" description="Helical" evidence="7">
    <location>
        <begin position="202"/>
        <end position="225"/>
    </location>
</feature>
<dbReference type="GO" id="GO:0022857">
    <property type="term" value="F:transmembrane transporter activity"/>
    <property type="evidence" value="ECO:0007669"/>
    <property type="project" value="InterPro"/>
</dbReference>
<evidence type="ECO:0000256" key="2">
    <source>
        <dbReference type="ARBA" id="ARBA00022448"/>
    </source>
</evidence>
<evidence type="ECO:0000259" key="8">
    <source>
        <dbReference type="PROSITE" id="PS50850"/>
    </source>
</evidence>
<accession>A0A0H2VIC7</accession>
<dbReference type="PROSITE" id="PS50850">
    <property type="entry name" value="MFS"/>
    <property type="match status" value="1"/>
</dbReference>
<keyword evidence="3" id="KW-1003">Cell membrane</keyword>
<dbReference type="SUPFAM" id="SSF103473">
    <property type="entry name" value="MFS general substrate transporter"/>
    <property type="match status" value="1"/>
</dbReference>
<dbReference type="AlphaFoldDB" id="A0A0H2VIC7"/>
<evidence type="ECO:0000313" key="9">
    <source>
        <dbReference type="EMBL" id="AAO05901.1"/>
    </source>
</evidence>
<feature type="transmembrane region" description="Helical" evidence="7">
    <location>
        <begin position="98"/>
        <end position="119"/>
    </location>
</feature>
<evidence type="ECO:0000256" key="7">
    <source>
        <dbReference type="SAM" id="Phobius"/>
    </source>
</evidence>
<organism evidence="9 10">
    <name type="scientific">Staphylococcus epidermidis (strain ATCC 12228 / FDA PCI 1200)</name>
    <dbReference type="NCBI Taxonomy" id="176280"/>
    <lineage>
        <taxon>Bacteria</taxon>
        <taxon>Bacillati</taxon>
        <taxon>Bacillota</taxon>
        <taxon>Bacilli</taxon>
        <taxon>Bacillales</taxon>
        <taxon>Staphylococcaceae</taxon>
        <taxon>Staphylococcus</taxon>
    </lineage>
</organism>
<dbReference type="OrthoDB" id="9788453at2"/>
<reference evidence="9 10" key="1">
    <citation type="journal article" date="2003" name="Mol. Microbiol.">
        <title>Genome-based analysis of virulence genes in a non-biofilm-forming Staphylococcus epidermidis strain (ATCC 12228).</title>
        <authorList>
            <person name="Zhang Y.Q."/>
            <person name="Ren S.X."/>
            <person name="Li H.L."/>
            <person name="Wang Y.X."/>
            <person name="Fu G."/>
            <person name="Yang J."/>
            <person name="Qin Z.Q."/>
            <person name="Miao Y.G."/>
            <person name="Wang W.Y."/>
            <person name="Chen R.S."/>
            <person name="Shen Y."/>
            <person name="Chen Z."/>
            <person name="Yuan Z.H."/>
            <person name="Zhao G.P."/>
            <person name="Qu D."/>
            <person name="Danchin A."/>
            <person name="Wen Y.M."/>
        </authorList>
    </citation>
    <scope>NUCLEOTIDE SEQUENCE [LARGE SCALE GENOMIC DNA]</scope>
    <source>
        <strain evidence="10">ATCC 12228 / FDA PCI 1200</strain>
    </source>
</reference>
<dbReference type="EMBL" id="AE015929">
    <property type="protein sequence ID" value="AAO05901.1"/>
    <property type="molecule type" value="Genomic_DNA"/>
</dbReference>
<dbReference type="InterPro" id="IPR011701">
    <property type="entry name" value="MFS"/>
</dbReference>
<proteinExistence type="predicted"/>
<keyword evidence="2" id="KW-0813">Transport</keyword>
<feature type="transmembrane region" description="Helical" evidence="7">
    <location>
        <begin position="356"/>
        <end position="376"/>
    </location>
</feature>
<name>A0A0H2VIC7_STAES</name>
<evidence type="ECO:0000256" key="4">
    <source>
        <dbReference type="ARBA" id="ARBA00022692"/>
    </source>
</evidence>
<evidence type="ECO:0000256" key="1">
    <source>
        <dbReference type="ARBA" id="ARBA00004651"/>
    </source>
</evidence>
<feature type="transmembrane region" description="Helical" evidence="7">
    <location>
        <begin position="7"/>
        <end position="26"/>
    </location>
</feature>
<feature type="transmembrane region" description="Helical" evidence="7">
    <location>
        <begin position="73"/>
        <end position="92"/>
    </location>
</feature>
<evidence type="ECO:0000256" key="3">
    <source>
        <dbReference type="ARBA" id="ARBA00022475"/>
    </source>
</evidence>
<evidence type="ECO:0000256" key="5">
    <source>
        <dbReference type="ARBA" id="ARBA00022989"/>
    </source>
</evidence>
<evidence type="ECO:0000256" key="6">
    <source>
        <dbReference type="ARBA" id="ARBA00023136"/>
    </source>
</evidence>
<dbReference type="Gene3D" id="1.20.1250.20">
    <property type="entry name" value="MFS general substrate transporter like domains"/>
    <property type="match status" value="1"/>
</dbReference>
<feature type="transmembrane region" description="Helical" evidence="7">
    <location>
        <begin position="159"/>
        <end position="181"/>
    </location>
</feature>
<keyword evidence="6 7" id="KW-0472">Membrane</keyword>
<comment type="subcellular location">
    <subcellularLocation>
        <location evidence="1">Cell membrane</location>
        <topology evidence="1">Multi-pass membrane protein</topology>
    </subcellularLocation>
</comment>
<dbReference type="HOGENOM" id="CLU_001265_61_2_9"/>
<dbReference type="PANTHER" id="PTHR43124">
    <property type="entry name" value="PURINE EFFLUX PUMP PBUE"/>
    <property type="match status" value="1"/>
</dbReference>
<feature type="transmembrane region" description="Helical" evidence="7">
    <location>
        <begin position="131"/>
        <end position="153"/>
    </location>
</feature>
<feature type="transmembrane region" description="Helical" evidence="7">
    <location>
        <begin position="270"/>
        <end position="288"/>
    </location>
</feature>
<protein>
    <submittedName>
        <fullName evidence="9">Chloramphenicol resistance protein YfhI</fullName>
    </submittedName>
</protein>
<keyword evidence="5 7" id="KW-1133">Transmembrane helix</keyword>
<feature type="domain" description="Major facilitator superfamily (MFS) profile" evidence="8">
    <location>
        <begin position="7"/>
        <end position="382"/>
    </location>
</feature>
<feature type="transmembrane region" description="Helical" evidence="7">
    <location>
        <begin position="294"/>
        <end position="313"/>
    </location>
</feature>
<feature type="transmembrane region" description="Helical" evidence="7">
    <location>
        <begin position="38"/>
        <end position="61"/>
    </location>
</feature>
<dbReference type="InterPro" id="IPR020846">
    <property type="entry name" value="MFS_dom"/>
</dbReference>
<dbReference type="GO" id="GO:0005886">
    <property type="term" value="C:plasma membrane"/>
    <property type="evidence" value="ECO:0007669"/>
    <property type="project" value="UniProtKB-SubCell"/>
</dbReference>
<feature type="transmembrane region" description="Helical" evidence="7">
    <location>
        <begin position="325"/>
        <end position="350"/>
    </location>
</feature>
<dbReference type="KEGG" id="sep:SE_2259"/>
<dbReference type="RefSeq" id="WP_002437853.1">
    <property type="nucleotide sequence ID" value="NC_004461.1"/>
</dbReference>
<sequence>MKDNKMLFIIFMIGTFTVGMAEYVVTGLLTQIADDMKVSISSAGLLISVYAISVALIGPLMRIITLKVHAHRLLPILVAIFIISNLVGMLAPNFNVLLLSRLMSAAMHAPFFGVCMSVAATVAPPAKKTQAIALVQAGLTIAVMLGVPFGSFLGGFANWRVVFGFMIVLAIITMLGMIKFVPNVSLSAEANISKELTVFKNPHILIVIAIIVFGYSGVFTTYTFMEPMIRDFSPFKIVGLTVCLFMFGLGGVIGNLITGNVPEDKLTKNLYLTFLLLFVTIILFVTVIQNSILALIICFLFGFGTFGTTPLLNSKIILSAKEAPLLASTLAASIFNVANFLGAIIGSILLSIGLPYIQITLISGGIIVLGMLLNLVNQLYEKKHITFNEYS</sequence>
<dbReference type="InterPro" id="IPR050189">
    <property type="entry name" value="MFS_Efflux_Transporters"/>
</dbReference>
<feature type="transmembrane region" description="Helical" evidence="7">
    <location>
        <begin position="237"/>
        <end position="258"/>
    </location>
</feature>
<evidence type="ECO:0000313" key="10">
    <source>
        <dbReference type="Proteomes" id="UP000001411"/>
    </source>
</evidence>
<gene>
    <name evidence="9" type="ordered locus">SE_2259</name>
</gene>
<dbReference type="PANTHER" id="PTHR43124:SF3">
    <property type="entry name" value="CHLORAMPHENICOL EFFLUX PUMP RV0191"/>
    <property type="match status" value="1"/>
</dbReference>